<dbReference type="GO" id="GO:0016787">
    <property type="term" value="F:hydrolase activity"/>
    <property type="evidence" value="ECO:0007669"/>
    <property type="project" value="UniProtKB-KW"/>
</dbReference>
<dbReference type="GO" id="GO:0006281">
    <property type="term" value="P:DNA repair"/>
    <property type="evidence" value="ECO:0007669"/>
    <property type="project" value="UniProtKB-KW"/>
</dbReference>
<dbReference type="GO" id="GO:0005524">
    <property type="term" value="F:ATP binding"/>
    <property type="evidence" value="ECO:0007669"/>
    <property type="project" value="UniProtKB-KW"/>
</dbReference>
<comment type="catalytic activity">
    <reaction evidence="9">
        <text>ATP + H2O = ADP + phosphate + H(+)</text>
        <dbReference type="Rhea" id="RHEA:13065"/>
        <dbReference type="ChEBI" id="CHEBI:15377"/>
        <dbReference type="ChEBI" id="CHEBI:15378"/>
        <dbReference type="ChEBI" id="CHEBI:30616"/>
        <dbReference type="ChEBI" id="CHEBI:43474"/>
        <dbReference type="ChEBI" id="CHEBI:456216"/>
        <dbReference type="EC" id="5.6.2.3"/>
    </reaction>
</comment>
<gene>
    <name evidence="12" type="ORF">Slati_2100600</name>
</gene>
<accession>A0AAW2WP78</accession>
<dbReference type="PANTHER" id="PTHR47642">
    <property type="entry name" value="ATP-DEPENDENT DNA HELICASE"/>
    <property type="match status" value="1"/>
</dbReference>
<keyword evidence="6" id="KW-0238">DNA-binding</keyword>
<evidence type="ECO:0000256" key="8">
    <source>
        <dbReference type="ARBA" id="ARBA00023235"/>
    </source>
</evidence>
<dbReference type="InterPro" id="IPR027417">
    <property type="entry name" value="P-loop_NTPase"/>
</dbReference>
<evidence type="ECO:0000259" key="11">
    <source>
        <dbReference type="Pfam" id="PF21530"/>
    </source>
</evidence>
<keyword evidence="2 9" id="KW-0227">DNA damage</keyword>
<keyword evidence="9" id="KW-0233">DNA recombination</keyword>
<protein>
    <recommendedName>
        <fullName evidence="9">ATP-dependent DNA helicase</fullName>
        <ecNumber evidence="9">5.6.2.3</ecNumber>
    </recommendedName>
</protein>
<dbReference type="Pfam" id="PF21530">
    <property type="entry name" value="Pif1_2B_dom"/>
    <property type="match status" value="1"/>
</dbReference>
<dbReference type="InterPro" id="IPR010285">
    <property type="entry name" value="DNA_helicase_pif1-like_DEAD"/>
</dbReference>
<evidence type="ECO:0000256" key="2">
    <source>
        <dbReference type="ARBA" id="ARBA00022763"/>
    </source>
</evidence>
<dbReference type="GO" id="GO:0043139">
    <property type="term" value="F:5'-3' DNA helicase activity"/>
    <property type="evidence" value="ECO:0007669"/>
    <property type="project" value="UniProtKB-EC"/>
</dbReference>
<reference evidence="12" key="1">
    <citation type="submission" date="2020-06" db="EMBL/GenBank/DDBJ databases">
        <authorList>
            <person name="Li T."/>
            <person name="Hu X."/>
            <person name="Zhang T."/>
            <person name="Song X."/>
            <person name="Zhang H."/>
            <person name="Dai N."/>
            <person name="Sheng W."/>
            <person name="Hou X."/>
            <person name="Wei L."/>
        </authorList>
    </citation>
    <scope>NUCLEOTIDE SEQUENCE</scope>
    <source>
        <strain evidence="12">KEN1</strain>
        <tissue evidence="12">Leaf</tissue>
    </source>
</reference>
<evidence type="ECO:0000256" key="9">
    <source>
        <dbReference type="RuleBase" id="RU363044"/>
    </source>
</evidence>
<dbReference type="AlphaFoldDB" id="A0AAW2WP78"/>
<evidence type="ECO:0000313" key="12">
    <source>
        <dbReference type="EMBL" id="KAL0443779.1"/>
    </source>
</evidence>
<dbReference type="Gene3D" id="3.40.50.300">
    <property type="entry name" value="P-loop containing nucleotide triphosphate hydrolases"/>
    <property type="match status" value="1"/>
</dbReference>
<reference evidence="12" key="2">
    <citation type="journal article" date="2024" name="Plant">
        <title>Genomic evolution and insights into agronomic trait innovations of Sesamum species.</title>
        <authorList>
            <person name="Miao H."/>
            <person name="Wang L."/>
            <person name="Qu L."/>
            <person name="Liu H."/>
            <person name="Sun Y."/>
            <person name="Le M."/>
            <person name="Wang Q."/>
            <person name="Wei S."/>
            <person name="Zheng Y."/>
            <person name="Lin W."/>
            <person name="Duan Y."/>
            <person name="Cao H."/>
            <person name="Xiong S."/>
            <person name="Wang X."/>
            <person name="Wei L."/>
            <person name="Li C."/>
            <person name="Ma Q."/>
            <person name="Ju M."/>
            <person name="Zhao R."/>
            <person name="Li G."/>
            <person name="Mu C."/>
            <person name="Tian Q."/>
            <person name="Mei H."/>
            <person name="Zhang T."/>
            <person name="Gao T."/>
            <person name="Zhang H."/>
        </authorList>
    </citation>
    <scope>NUCLEOTIDE SEQUENCE</scope>
    <source>
        <strain evidence="12">KEN1</strain>
    </source>
</reference>
<evidence type="ECO:0000256" key="6">
    <source>
        <dbReference type="ARBA" id="ARBA00023125"/>
    </source>
</evidence>
<dbReference type="PANTHER" id="PTHR47642:SF5">
    <property type="entry name" value="ATP-DEPENDENT DNA HELICASE"/>
    <property type="match status" value="1"/>
</dbReference>
<feature type="domain" description="DNA helicase Pif1-like DEAD-box helicase" evidence="10">
    <location>
        <begin position="26"/>
        <end position="191"/>
    </location>
</feature>
<evidence type="ECO:0000256" key="5">
    <source>
        <dbReference type="ARBA" id="ARBA00022840"/>
    </source>
</evidence>
<feature type="domain" description="DNA helicase Pif1-like 2B" evidence="11">
    <location>
        <begin position="269"/>
        <end position="308"/>
    </location>
</feature>
<evidence type="ECO:0000256" key="7">
    <source>
        <dbReference type="ARBA" id="ARBA00023204"/>
    </source>
</evidence>
<sequence>MKLLSFAIAAGRQFSSQAAFERKNWGKTFLLEHVIKKLKRIHGKSKVFVTAPTGVAACALNGQTLHSFAGIGIADGDCGSLVDMVLEDRNARYRWRKVKALVIDEISMVDTNLFEGLAHVARTLRDEAASGHENKTWGGIQMIVSGDFFQLPPVLKKKKKGAKIYAFEAECWSATFDLQIELTTVFRQSDSLLVQLLQGIRKGENDPDDLKLLEGCCSGYEPDPSAVRLFPRLTDVNMVNKEKLESLNEEIYVYKAQDLGEQKWMKQLQKGIAPDELELCVGARVMLIKNISPWRKLVNGATGTVVELRKVSKEQYGMDDMCSHGGVLPLVKFDSGLELVVEPEIWVVMEGDKVVARRRQIPLMLAWALSIHKCQGMTLDKLHTDLSRVFDFGMVYVALSRVRSLGGLYLSGLDPSNIKAPKGFGILP</sequence>
<comment type="caution">
    <text evidence="12">The sequence shown here is derived from an EMBL/GenBank/DDBJ whole genome shotgun (WGS) entry which is preliminary data.</text>
</comment>
<comment type="similarity">
    <text evidence="9">Belongs to the helicase family.</text>
</comment>
<dbReference type="InterPro" id="IPR051055">
    <property type="entry name" value="PIF1_helicase"/>
</dbReference>
<keyword evidence="5 9" id="KW-0067">ATP-binding</keyword>
<keyword evidence="3 9" id="KW-0378">Hydrolase</keyword>
<dbReference type="EMBL" id="JACGWN010000007">
    <property type="protein sequence ID" value="KAL0443779.1"/>
    <property type="molecule type" value="Genomic_DNA"/>
</dbReference>
<dbReference type="CDD" id="cd18809">
    <property type="entry name" value="SF1_C_RecD"/>
    <property type="match status" value="1"/>
</dbReference>
<evidence type="ECO:0000256" key="1">
    <source>
        <dbReference type="ARBA" id="ARBA00022741"/>
    </source>
</evidence>
<evidence type="ECO:0000256" key="3">
    <source>
        <dbReference type="ARBA" id="ARBA00022801"/>
    </source>
</evidence>
<name>A0AAW2WP78_9LAMI</name>
<dbReference type="SUPFAM" id="SSF52540">
    <property type="entry name" value="P-loop containing nucleoside triphosphate hydrolases"/>
    <property type="match status" value="2"/>
</dbReference>
<keyword evidence="8" id="KW-0413">Isomerase</keyword>
<keyword evidence="4 9" id="KW-0347">Helicase</keyword>
<comment type="cofactor">
    <cofactor evidence="9">
        <name>Mg(2+)</name>
        <dbReference type="ChEBI" id="CHEBI:18420"/>
    </cofactor>
</comment>
<dbReference type="GO" id="GO:0000723">
    <property type="term" value="P:telomere maintenance"/>
    <property type="evidence" value="ECO:0007669"/>
    <property type="project" value="InterPro"/>
</dbReference>
<evidence type="ECO:0000256" key="4">
    <source>
        <dbReference type="ARBA" id="ARBA00022806"/>
    </source>
</evidence>
<keyword evidence="7 9" id="KW-0234">DNA repair</keyword>
<dbReference type="GO" id="GO:0006310">
    <property type="term" value="P:DNA recombination"/>
    <property type="evidence" value="ECO:0007669"/>
    <property type="project" value="UniProtKB-KW"/>
</dbReference>
<organism evidence="12">
    <name type="scientific">Sesamum latifolium</name>
    <dbReference type="NCBI Taxonomy" id="2727402"/>
    <lineage>
        <taxon>Eukaryota</taxon>
        <taxon>Viridiplantae</taxon>
        <taxon>Streptophyta</taxon>
        <taxon>Embryophyta</taxon>
        <taxon>Tracheophyta</taxon>
        <taxon>Spermatophyta</taxon>
        <taxon>Magnoliopsida</taxon>
        <taxon>eudicotyledons</taxon>
        <taxon>Gunneridae</taxon>
        <taxon>Pentapetalae</taxon>
        <taxon>asterids</taxon>
        <taxon>lamiids</taxon>
        <taxon>Lamiales</taxon>
        <taxon>Pedaliaceae</taxon>
        <taxon>Sesamum</taxon>
    </lineage>
</organism>
<proteinExistence type="inferred from homology"/>
<evidence type="ECO:0000259" key="10">
    <source>
        <dbReference type="Pfam" id="PF05970"/>
    </source>
</evidence>
<dbReference type="Pfam" id="PF05970">
    <property type="entry name" value="PIF1"/>
    <property type="match status" value="1"/>
</dbReference>
<dbReference type="EC" id="5.6.2.3" evidence="9"/>
<dbReference type="InterPro" id="IPR049163">
    <property type="entry name" value="Pif1-like_2B_dom"/>
</dbReference>
<keyword evidence="1 9" id="KW-0547">Nucleotide-binding</keyword>